<organism evidence="7 8">
    <name type="scientific">Cladophialophora psammophila CBS 110553</name>
    <dbReference type="NCBI Taxonomy" id="1182543"/>
    <lineage>
        <taxon>Eukaryota</taxon>
        <taxon>Fungi</taxon>
        <taxon>Dikarya</taxon>
        <taxon>Ascomycota</taxon>
        <taxon>Pezizomycotina</taxon>
        <taxon>Eurotiomycetes</taxon>
        <taxon>Chaetothyriomycetidae</taxon>
        <taxon>Chaetothyriales</taxon>
        <taxon>Herpotrichiellaceae</taxon>
        <taxon>Cladophialophora</taxon>
    </lineage>
</organism>
<keyword evidence="3 6" id="KW-1133">Transmembrane helix</keyword>
<feature type="compositionally biased region" description="Low complexity" evidence="5">
    <location>
        <begin position="155"/>
        <end position="195"/>
    </location>
</feature>
<comment type="caution">
    <text evidence="7">The sequence shown here is derived from an EMBL/GenBank/DDBJ whole genome shotgun (WGS) entry which is preliminary data.</text>
</comment>
<keyword evidence="4 6" id="KW-0472">Membrane</keyword>
<dbReference type="RefSeq" id="XP_007745898.1">
    <property type="nucleotide sequence ID" value="XM_007747708.1"/>
</dbReference>
<evidence type="ECO:0000313" key="8">
    <source>
        <dbReference type="Proteomes" id="UP000019471"/>
    </source>
</evidence>
<dbReference type="Proteomes" id="UP000019471">
    <property type="component" value="Unassembled WGS sequence"/>
</dbReference>
<sequence length="307" mass="32500">MLNATTSLPARVAEPIIEATQTLSDRKMGAMNSWITLSPPDFTSNLTIGDFYLLSWESDLTNDFALYAPSADANSVDLWITDYNLHIYSHLIAARQNLNVITSLSWRVEVPSDELLDTNQWVFRWLPQGVNYSETSEQVSSPGFLLQNLTEAATATTSSSNSTATPTVITSSGSSTSVTETHTSSGTSGVTTSRVGAGGANSATTTPDSSTVSHGLSTGAKAGIAIGAIIGAAFLLGVGWVLARKIRNKNGDGTGQALPTGSIDHQEMKSGAYMQRQYVPTTKSQPPVSELDSSLPRPVPAHELPAH</sequence>
<evidence type="ECO:0000256" key="4">
    <source>
        <dbReference type="ARBA" id="ARBA00023136"/>
    </source>
</evidence>
<dbReference type="GO" id="GO:0016020">
    <property type="term" value="C:membrane"/>
    <property type="evidence" value="ECO:0007669"/>
    <property type="project" value="UniProtKB-SubCell"/>
</dbReference>
<proteinExistence type="predicted"/>
<keyword evidence="2 6" id="KW-0812">Transmembrane</keyword>
<gene>
    <name evidence="7" type="ORF">A1O5_07119</name>
</gene>
<dbReference type="eggNOG" id="ENOG502S2Z9">
    <property type="taxonomic scope" value="Eukaryota"/>
</dbReference>
<evidence type="ECO:0000256" key="5">
    <source>
        <dbReference type="SAM" id="MobiDB-lite"/>
    </source>
</evidence>
<dbReference type="GeneID" id="19191825"/>
<keyword evidence="8" id="KW-1185">Reference proteome</keyword>
<evidence type="ECO:0008006" key="9">
    <source>
        <dbReference type="Google" id="ProtNLM"/>
    </source>
</evidence>
<evidence type="ECO:0000256" key="3">
    <source>
        <dbReference type="ARBA" id="ARBA00022989"/>
    </source>
</evidence>
<dbReference type="InterPro" id="IPR051694">
    <property type="entry name" value="Immunoregulatory_rcpt-like"/>
</dbReference>
<evidence type="ECO:0000256" key="1">
    <source>
        <dbReference type="ARBA" id="ARBA00004167"/>
    </source>
</evidence>
<feature type="region of interest" description="Disordered" evidence="5">
    <location>
        <begin position="281"/>
        <end position="307"/>
    </location>
</feature>
<feature type="compositionally biased region" description="Polar residues" evidence="5">
    <location>
        <begin position="201"/>
        <end position="215"/>
    </location>
</feature>
<name>W9WZE6_9EURO</name>
<reference evidence="7 8" key="1">
    <citation type="submission" date="2013-03" db="EMBL/GenBank/DDBJ databases">
        <title>The Genome Sequence of Cladophialophora psammophila CBS 110553.</title>
        <authorList>
            <consortium name="The Broad Institute Genomics Platform"/>
            <person name="Cuomo C."/>
            <person name="de Hoog S."/>
            <person name="Gorbushina A."/>
            <person name="Walker B."/>
            <person name="Young S.K."/>
            <person name="Zeng Q."/>
            <person name="Gargeya S."/>
            <person name="Fitzgerald M."/>
            <person name="Haas B."/>
            <person name="Abouelleil A."/>
            <person name="Allen A.W."/>
            <person name="Alvarado L."/>
            <person name="Arachchi H.M."/>
            <person name="Berlin A.M."/>
            <person name="Chapman S.B."/>
            <person name="Gainer-Dewar J."/>
            <person name="Goldberg J."/>
            <person name="Griggs A."/>
            <person name="Gujja S."/>
            <person name="Hansen M."/>
            <person name="Howarth C."/>
            <person name="Imamovic A."/>
            <person name="Ireland A."/>
            <person name="Larimer J."/>
            <person name="McCowan C."/>
            <person name="Murphy C."/>
            <person name="Pearson M."/>
            <person name="Poon T.W."/>
            <person name="Priest M."/>
            <person name="Roberts A."/>
            <person name="Saif S."/>
            <person name="Shea T."/>
            <person name="Sisk P."/>
            <person name="Sykes S."/>
            <person name="Wortman J."/>
            <person name="Nusbaum C."/>
            <person name="Birren B."/>
        </authorList>
    </citation>
    <scope>NUCLEOTIDE SEQUENCE [LARGE SCALE GENOMIC DNA]</scope>
    <source>
        <strain evidence="7 8">CBS 110553</strain>
    </source>
</reference>
<dbReference type="HOGENOM" id="CLU_933844_0_0_1"/>
<feature type="region of interest" description="Disordered" evidence="5">
    <location>
        <begin position="155"/>
        <end position="215"/>
    </location>
</feature>
<evidence type="ECO:0000256" key="6">
    <source>
        <dbReference type="SAM" id="Phobius"/>
    </source>
</evidence>
<dbReference type="EMBL" id="AMGX01000010">
    <property type="protein sequence ID" value="EXJ70046.1"/>
    <property type="molecule type" value="Genomic_DNA"/>
</dbReference>
<evidence type="ECO:0000313" key="7">
    <source>
        <dbReference type="EMBL" id="EXJ70046.1"/>
    </source>
</evidence>
<dbReference type="PANTHER" id="PTHR15549">
    <property type="entry name" value="PAIRED IMMUNOGLOBULIN-LIKE TYPE 2 RECEPTOR"/>
    <property type="match status" value="1"/>
</dbReference>
<evidence type="ECO:0000256" key="2">
    <source>
        <dbReference type="ARBA" id="ARBA00022692"/>
    </source>
</evidence>
<dbReference type="STRING" id="1182543.W9WZE6"/>
<dbReference type="OrthoDB" id="4756039at2759"/>
<comment type="subcellular location">
    <subcellularLocation>
        <location evidence="1">Membrane</location>
        <topology evidence="1">Single-pass membrane protein</topology>
    </subcellularLocation>
</comment>
<protein>
    <recommendedName>
        <fullName evidence="9">Mid2 domain-containing protein</fullName>
    </recommendedName>
</protein>
<accession>W9WZE6</accession>
<feature type="transmembrane region" description="Helical" evidence="6">
    <location>
        <begin position="222"/>
        <end position="243"/>
    </location>
</feature>
<dbReference type="AlphaFoldDB" id="W9WZE6"/>
<dbReference type="GO" id="GO:0071944">
    <property type="term" value="C:cell periphery"/>
    <property type="evidence" value="ECO:0007669"/>
    <property type="project" value="UniProtKB-ARBA"/>
</dbReference>